<evidence type="ECO:0000256" key="1">
    <source>
        <dbReference type="ARBA" id="ARBA00006432"/>
    </source>
</evidence>
<dbReference type="Proteomes" id="UP000245938">
    <property type="component" value="Unassembled WGS sequence"/>
</dbReference>
<feature type="domain" description="AMP-binding enzyme C-terminal" evidence="6">
    <location>
        <begin position="448"/>
        <end position="525"/>
    </location>
</feature>
<sequence>MMDTPLVLTAFLNRAEKYFGKKQIISRTSDTKIHRITYADFAVRTRKLASALADLGMQRGMKIGSFAWNHHRHLETYFAVPCSGAILHMINIRLSAEHLIYIINHAEDEIILVDEDLLPIIESIEHELKSVKTYIIMGDDVDLSKTTLKNVLSYEQLIASADENFVFPDDLEENMTAGMCYTSATTGFPKGVEYSHRGLVLHALSLGLVETFGISEREVIMPVVPMFHVNAWGLPFASVNYGANQVLPGPNFTPKILIDLMESEKVTLTAGVPTIWLGVIQTLDQSPEPRDLSSLKLVVSGGSASPKGLIKAFEEKYNIPFIVGYGMTETSPIVSVSNYTSEMDDWTADEKLAIRATQGLTVSLIETRIVNENGEVPADGQTMGELTIRGPWIADEYYKDERTEDAFRDGWLYTGDIAVRTPEGYIKITDRTKDLIKSGGEWISSVDLENALMTHEAVFEAAVIAMPHPKWQERPLACVVLKNNDIEENSVKAQLYSHLEQDFAKWWLPDDIIFLKEIPKTSVGKFLKAKLRDDLETLLVK</sequence>
<name>A0A2U3APP6_9BACL</name>
<dbReference type="FunFam" id="3.30.300.30:FF:000008">
    <property type="entry name" value="2,3-dihydroxybenzoate-AMP ligase"/>
    <property type="match status" value="1"/>
</dbReference>
<dbReference type="InterPro" id="IPR042099">
    <property type="entry name" value="ANL_N_sf"/>
</dbReference>
<keyword evidence="4" id="KW-0443">Lipid metabolism</keyword>
<dbReference type="InterPro" id="IPR025110">
    <property type="entry name" value="AMP-bd_C"/>
</dbReference>
<dbReference type="SUPFAM" id="SSF56801">
    <property type="entry name" value="Acetyl-CoA synthetase-like"/>
    <property type="match status" value="1"/>
</dbReference>
<evidence type="ECO:0000313" key="7">
    <source>
        <dbReference type="EMBL" id="PWI26512.1"/>
    </source>
</evidence>
<dbReference type="Pfam" id="PF00501">
    <property type="entry name" value="AMP-binding"/>
    <property type="match status" value="1"/>
</dbReference>
<keyword evidence="2 7" id="KW-0436">Ligase</keyword>
<dbReference type="NCBIfam" id="NF004837">
    <property type="entry name" value="PRK06187.1"/>
    <property type="match status" value="1"/>
</dbReference>
<dbReference type="InterPro" id="IPR045851">
    <property type="entry name" value="AMP-bd_C_sf"/>
</dbReference>
<proteinExistence type="inferred from homology"/>
<organism evidence="7 8">
    <name type="scientific">Kurthia sibirica</name>
    <dbReference type="NCBI Taxonomy" id="202750"/>
    <lineage>
        <taxon>Bacteria</taxon>
        <taxon>Bacillati</taxon>
        <taxon>Bacillota</taxon>
        <taxon>Bacilli</taxon>
        <taxon>Bacillales</taxon>
        <taxon>Caryophanaceae</taxon>
        <taxon>Kurthia</taxon>
    </lineage>
</organism>
<dbReference type="OrthoDB" id="9803968at2"/>
<dbReference type="GO" id="GO:0016874">
    <property type="term" value="F:ligase activity"/>
    <property type="evidence" value="ECO:0007669"/>
    <property type="project" value="UniProtKB-KW"/>
</dbReference>
<reference evidence="7 8" key="1">
    <citation type="submission" date="2018-05" db="EMBL/GenBank/DDBJ databases">
        <title>Kurthia sibirica genome sequence.</title>
        <authorList>
            <person name="Maclea K.S."/>
            <person name="Goen A.E."/>
        </authorList>
    </citation>
    <scope>NUCLEOTIDE SEQUENCE [LARGE SCALE GENOMIC DNA]</scope>
    <source>
        <strain evidence="7 8">ATCC 49154</strain>
    </source>
</reference>
<dbReference type="RefSeq" id="WP_109304683.1">
    <property type="nucleotide sequence ID" value="NZ_BJUF01000002.1"/>
</dbReference>
<dbReference type="CDD" id="cd12119">
    <property type="entry name" value="ttLC_FACS_AlkK_like"/>
    <property type="match status" value="1"/>
</dbReference>
<dbReference type="InterPro" id="IPR000873">
    <property type="entry name" value="AMP-dep_synth/lig_dom"/>
</dbReference>
<feature type="domain" description="AMP-dependent synthetase/ligase" evidence="5">
    <location>
        <begin position="15"/>
        <end position="398"/>
    </location>
</feature>
<dbReference type="Gene3D" id="3.30.300.30">
    <property type="match status" value="1"/>
</dbReference>
<dbReference type="PANTHER" id="PTHR43859:SF4">
    <property type="entry name" value="BUTANOATE--COA LIGASE AAE1-RELATED"/>
    <property type="match status" value="1"/>
</dbReference>
<dbReference type="PANTHER" id="PTHR43859">
    <property type="entry name" value="ACYL-ACTIVATING ENZYME"/>
    <property type="match status" value="1"/>
</dbReference>
<gene>
    <name evidence="7" type="ORF">DEX24_01740</name>
</gene>
<keyword evidence="3" id="KW-0276">Fatty acid metabolism</keyword>
<comment type="similarity">
    <text evidence="1">Belongs to the ATP-dependent AMP-binding enzyme family.</text>
</comment>
<dbReference type="Pfam" id="PF13193">
    <property type="entry name" value="AMP-binding_C"/>
    <property type="match status" value="1"/>
</dbReference>
<evidence type="ECO:0000313" key="8">
    <source>
        <dbReference type="Proteomes" id="UP000245938"/>
    </source>
</evidence>
<evidence type="ECO:0000259" key="5">
    <source>
        <dbReference type="Pfam" id="PF00501"/>
    </source>
</evidence>
<evidence type="ECO:0000256" key="3">
    <source>
        <dbReference type="ARBA" id="ARBA00022832"/>
    </source>
</evidence>
<dbReference type="GO" id="GO:0006631">
    <property type="term" value="P:fatty acid metabolic process"/>
    <property type="evidence" value="ECO:0007669"/>
    <property type="project" value="UniProtKB-KW"/>
</dbReference>
<protein>
    <submittedName>
        <fullName evidence="7">Fatty-acid--CoA ligase</fullName>
    </submittedName>
</protein>
<dbReference type="EMBL" id="QFVR01000002">
    <property type="protein sequence ID" value="PWI26512.1"/>
    <property type="molecule type" value="Genomic_DNA"/>
</dbReference>
<dbReference type="Gene3D" id="3.40.50.12780">
    <property type="entry name" value="N-terminal domain of ligase-like"/>
    <property type="match status" value="1"/>
</dbReference>
<accession>A0A2U3APP6</accession>
<comment type="caution">
    <text evidence="7">The sequence shown here is derived from an EMBL/GenBank/DDBJ whole genome shotgun (WGS) entry which is preliminary data.</text>
</comment>
<evidence type="ECO:0000259" key="6">
    <source>
        <dbReference type="Pfam" id="PF13193"/>
    </source>
</evidence>
<evidence type="ECO:0000256" key="2">
    <source>
        <dbReference type="ARBA" id="ARBA00022598"/>
    </source>
</evidence>
<evidence type="ECO:0000256" key="4">
    <source>
        <dbReference type="ARBA" id="ARBA00023098"/>
    </source>
</evidence>
<dbReference type="AlphaFoldDB" id="A0A2U3APP6"/>
<keyword evidence="8" id="KW-1185">Reference proteome</keyword>